<keyword evidence="9" id="KW-0121">Carboxypeptidase</keyword>
<keyword evidence="10" id="KW-1185">Reference proteome</keyword>
<gene>
    <name evidence="9" type="ORF">BT1A1_1155</name>
</gene>
<protein>
    <submittedName>
        <fullName evidence="9">Peptidase M14 carboxypeptidase A</fullName>
    </submittedName>
</protein>
<evidence type="ECO:0000256" key="3">
    <source>
        <dbReference type="ARBA" id="ARBA00022670"/>
    </source>
</evidence>
<dbReference type="PANTHER" id="PTHR11705:SF143">
    <property type="entry name" value="SLL0236 PROTEIN"/>
    <property type="match status" value="1"/>
</dbReference>
<evidence type="ECO:0000256" key="7">
    <source>
        <dbReference type="PROSITE-ProRule" id="PRU01379"/>
    </source>
</evidence>
<dbReference type="AlphaFoldDB" id="A0A090ITH0"/>
<evidence type="ECO:0000256" key="2">
    <source>
        <dbReference type="ARBA" id="ARBA00005988"/>
    </source>
</evidence>
<dbReference type="SMART" id="SM00631">
    <property type="entry name" value="Zn_pept"/>
    <property type="match status" value="1"/>
</dbReference>
<dbReference type="Pfam" id="PF00246">
    <property type="entry name" value="Peptidase_M14"/>
    <property type="match status" value="1"/>
</dbReference>
<evidence type="ECO:0000313" key="9">
    <source>
        <dbReference type="EMBL" id="CEE00987.1"/>
    </source>
</evidence>
<keyword evidence="3" id="KW-0645">Protease</keyword>
<dbReference type="EMBL" id="CCRF01000039">
    <property type="protein sequence ID" value="CEE00987.1"/>
    <property type="molecule type" value="Genomic_DNA"/>
</dbReference>
<name>A0A090ITH0_9BACI</name>
<evidence type="ECO:0000313" key="10">
    <source>
        <dbReference type="Proteomes" id="UP000040576"/>
    </source>
</evidence>
<dbReference type="GO" id="GO:0008270">
    <property type="term" value="F:zinc ion binding"/>
    <property type="evidence" value="ECO:0007669"/>
    <property type="project" value="InterPro"/>
</dbReference>
<dbReference type="PROSITE" id="PS52035">
    <property type="entry name" value="PEPTIDASE_M14"/>
    <property type="match status" value="1"/>
</dbReference>
<dbReference type="RefSeq" id="WP_034768989.1">
    <property type="nucleotide sequence ID" value="NZ_CCRF01000039.1"/>
</dbReference>
<accession>A0A090ITH0</accession>
<dbReference type="GO" id="GO:0005615">
    <property type="term" value="C:extracellular space"/>
    <property type="evidence" value="ECO:0007669"/>
    <property type="project" value="TreeGrafter"/>
</dbReference>
<dbReference type="PANTHER" id="PTHR11705">
    <property type="entry name" value="PROTEASE FAMILY M14 CARBOXYPEPTIDASE A,B"/>
    <property type="match status" value="1"/>
</dbReference>
<keyword evidence="6" id="KW-0482">Metalloprotease</keyword>
<dbReference type="GO" id="GO:0006508">
    <property type="term" value="P:proteolysis"/>
    <property type="evidence" value="ECO:0007669"/>
    <property type="project" value="UniProtKB-KW"/>
</dbReference>
<dbReference type="InterPro" id="IPR000834">
    <property type="entry name" value="Peptidase_M14"/>
</dbReference>
<feature type="domain" description="Peptidase M14" evidence="8">
    <location>
        <begin position="31"/>
        <end position="321"/>
    </location>
</feature>
<dbReference type="GO" id="GO:0004181">
    <property type="term" value="F:metallocarboxypeptidase activity"/>
    <property type="evidence" value="ECO:0007669"/>
    <property type="project" value="InterPro"/>
</dbReference>
<dbReference type="SUPFAM" id="SSF53187">
    <property type="entry name" value="Zn-dependent exopeptidases"/>
    <property type="match status" value="1"/>
</dbReference>
<evidence type="ECO:0000256" key="1">
    <source>
        <dbReference type="ARBA" id="ARBA00001947"/>
    </source>
</evidence>
<dbReference type="PRINTS" id="PR00765">
    <property type="entry name" value="CRBOXYPTASEA"/>
</dbReference>
<evidence type="ECO:0000259" key="8">
    <source>
        <dbReference type="PROSITE" id="PS52035"/>
    </source>
</evidence>
<reference evidence="9 10" key="1">
    <citation type="submission" date="2014-07" db="EMBL/GenBank/DDBJ databases">
        <authorList>
            <person name="Wibberg Daniel"/>
        </authorList>
    </citation>
    <scope>NUCLEOTIDE SEQUENCE [LARGE SCALE GENOMIC DNA]</scope>
</reference>
<evidence type="ECO:0000256" key="4">
    <source>
        <dbReference type="ARBA" id="ARBA00022801"/>
    </source>
</evidence>
<evidence type="ECO:0000256" key="5">
    <source>
        <dbReference type="ARBA" id="ARBA00022833"/>
    </source>
</evidence>
<comment type="cofactor">
    <cofactor evidence="1">
        <name>Zn(2+)</name>
        <dbReference type="ChEBI" id="CHEBI:29105"/>
    </cofactor>
</comment>
<proteinExistence type="inferred from homology"/>
<comment type="similarity">
    <text evidence="2 7">Belongs to the peptidase M14 family.</text>
</comment>
<keyword evidence="5" id="KW-0862">Zinc</keyword>
<organism evidence="9 10">
    <name type="scientific">Caldibacillus thermoamylovorans</name>
    <dbReference type="NCBI Taxonomy" id="35841"/>
    <lineage>
        <taxon>Bacteria</taxon>
        <taxon>Bacillati</taxon>
        <taxon>Bacillota</taxon>
        <taxon>Bacilli</taxon>
        <taxon>Bacillales</taxon>
        <taxon>Bacillaceae</taxon>
        <taxon>Caldibacillus</taxon>
    </lineage>
</organism>
<sequence>MRVVVKYGFIFIFFFLFMPDQGRAYIVDAVDGYTIEQLEADLKDIHKQYGNNLSVKQIGTSHFHQPIWAIKLGEGEESILLIGAHHGREWITSNLLMVMLERYADAYQHKKKIGKFDSNIFDKVSIWFVPMLNPDGVDIQQGKLPVQNKRDFIFMNDGSPNFKRWKANGIGIDLNRQYPSGWQDVPGSPFPSYKGYKGKQPFEAKEVQAVVRFVEEINPMSAIAYHSSGQEIFWQYGARQNIVRDYFLATKLAELTGYSLSIPPEEANGGGFTDWFIEEYGKPAFTLELTDFHQESNPPIRKLWEEWRRNRLVGIYLASEMANWR</sequence>
<dbReference type="Gene3D" id="3.40.630.10">
    <property type="entry name" value="Zn peptidases"/>
    <property type="match status" value="1"/>
</dbReference>
<dbReference type="Proteomes" id="UP000040576">
    <property type="component" value="Unassembled WGS sequence"/>
</dbReference>
<feature type="active site" description="Proton donor/acceptor" evidence="7">
    <location>
        <position position="288"/>
    </location>
</feature>
<keyword evidence="4" id="KW-0378">Hydrolase</keyword>
<evidence type="ECO:0000256" key="6">
    <source>
        <dbReference type="ARBA" id="ARBA00023049"/>
    </source>
</evidence>